<evidence type="ECO:0000256" key="2">
    <source>
        <dbReference type="ARBA" id="ARBA00022676"/>
    </source>
</evidence>
<reference evidence="5" key="1">
    <citation type="submission" date="2020-07" db="EMBL/GenBank/DDBJ databases">
        <authorList>
            <person name="Nazaruddin N."/>
        </authorList>
    </citation>
    <scope>NUCLEOTIDE SEQUENCE</scope>
</reference>
<feature type="non-terminal residue" evidence="5">
    <location>
        <position position="1"/>
    </location>
</feature>
<organism evidence="5 6">
    <name type="scientific">Heterotrigona itama</name>
    <dbReference type="NCBI Taxonomy" id="395501"/>
    <lineage>
        <taxon>Eukaryota</taxon>
        <taxon>Metazoa</taxon>
        <taxon>Ecdysozoa</taxon>
        <taxon>Arthropoda</taxon>
        <taxon>Hexapoda</taxon>
        <taxon>Insecta</taxon>
        <taxon>Pterygota</taxon>
        <taxon>Neoptera</taxon>
        <taxon>Endopterygota</taxon>
        <taxon>Hymenoptera</taxon>
        <taxon>Apocrita</taxon>
        <taxon>Aculeata</taxon>
        <taxon>Apoidea</taxon>
        <taxon>Anthophila</taxon>
        <taxon>Apidae</taxon>
        <taxon>Heterotrigona</taxon>
    </lineage>
</organism>
<gene>
    <name evidence="5" type="ORF">MHI_LOCUS381478</name>
</gene>
<dbReference type="InterPro" id="IPR050271">
    <property type="entry name" value="UDP-glycosyltransferase"/>
</dbReference>
<feature type="non-terminal residue" evidence="5">
    <location>
        <position position="168"/>
    </location>
</feature>
<dbReference type="Pfam" id="PF00201">
    <property type="entry name" value="UDPGT"/>
    <property type="match status" value="1"/>
</dbReference>
<evidence type="ECO:0000256" key="3">
    <source>
        <dbReference type="ARBA" id="ARBA00022679"/>
    </source>
</evidence>
<dbReference type="EMBL" id="CAJDYZ010006589">
    <property type="protein sequence ID" value="CAD1473519.1"/>
    <property type="molecule type" value="Genomic_DNA"/>
</dbReference>
<evidence type="ECO:0000313" key="5">
    <source>
        <dbReference type="EMBL" id="CAD1473519.1"/>
    </source>
</evidence>
<dbReference type="InterPro" id="IPR002213">
    <property type="entry name" value="UDP_glucos_trans"/>
</dbReference>
<evidence type="ECO:0008006" key="7">
    <source>
        <dbReference type="Google" id="ProtNLM"/>
    </source>
</evidence>
<comment type="caution">
    <text evidence="5">The sequence shown here is derived from an EMBL/GenBank/DDBJ whole genome shotgun (WGS) entry which is preliminary data.</text>
</comment>
<dbReference type="PANTHER" id="PTHR48043:SF159">
    <property type="entry name" value="EG:EG0003.4 PROTEIN-RELATED"/>
    <property type="match status" value="1"/>
</dbReference>
<dbReference type="GO" id="GO:0008194">
    <property type="term" value="F:UDP-glycosyltransferase activity"/>
    <property type="evidence" value="ECO:0007669"/>
    <property type="project" value="InterPro"/>
</dbReference>
<dbReference type="AlphaFoldDB" id="A0A6V7H5M2"/>
<accession>A0A6V7H5M2</accession>
<keyword evidence="6" id="KW-1185">Reference proteome</keyword>
<protein>
    <recommendedName>
        <fullName evidence="7">UDP-glucuronosyltransferase</fullName>
    </recommendedName>
</protein>
<keyword evidence="2" id="KW-0328">Glycosyltransferase</keyword>
<dbReference type="PANTHER" id="PTHR48043">
    <property type="entry name" value="EG:EG0003.4 PROTEIN-RELATED"/>
    <property type="match status" value="1"/>
</dbReference>
<keyword evidence="4" id="KW-1133">Transmembrane helix</keyword>
<comment type="similarity">
    <text evidence="1">Belongs to the UDP-glycosyltransferase family.</text>
</comment>
<name>A0A6V7H5M2_9HYME</name>
<keyword evidence="4" id="KW-0812">Transmembrane</keyword>
<evidence type="ECO:0000256" key="4">
    <source>
        <dbReference type="SAM" id="Phobius"/>
    </source>
</evidence>
<evidence type="ECO:0000256" key="1">
    <source>
        <dbReference type="ARBA" id="ARBA00009995"/>
    </source>
</evidence>
<keyword evidence="4" id="KW-0472">Membrane</keyword>
<dbReference type="Proteomes" id="UP000752696">
    <property type="component" value="Unassembled WGS sequence"/>
</dbReference>
<feature type="transmembrane region" description="Helical" evidence="4">
    <location>
        <begin position="129"/>
        <end position="155"/>
    </location>
</feature>
<keyword evidence="3" id="KW-0808">Transferase</keyword>
<sequence length="168" mass="19346">QPNVKLFIYQGGRQSNDEAIHFAVPVLGFAIFGDQDYQVGRMEALGIGKRLEITTVTKDELESSVIELITNKKYKERITNIRNIIEDTPYDLVKNLAWWTERAINTKNVPHLRSTLIYQPWYQHCDWDIIGFLTIVAFLIVSSTLVLIAKLAVYLHKQISQSRKLKAN</sequence>
<dbReference type="SUPFAM" id="SSF53756">
    <property type="entry name" value="UDP-Glycosyltransferase/glycogen phosphorylase"/>
    <property type="match status" value="1"/>
</dbReference>
<dbReference type="Gene3D" id="3.40.50.2000">
    <property type="entry name" value="Glycogen Phosphorylase B"/>
    <property type="match status" value="1"/>
</dbReference>
<proteinExistence type="inferred from homology"/>
<dbReference type="OrthoDB" id="5835829at2759"/>
<evidence type="ECO:0000313" key="6">
    <source>
        <dbReference type="Proteomes" id="UP000752696"/>
    </source>
</evidence>